<organism evidence="14 15">
    <name type="scientific">Ciona savignyi</name>
    <name type="common">Pacific transparent sea squirt</name>
    <dbReference type="NCBI Taxonomy" id="51511"/>
    <lineage>
        <taxon>Eukaryota</taxon>
        <taxon>Metazoa</taxon>
        <taxon>Chordata</taxon>
        <taxon>Tunicata</taxon>
        <taxon>Ascidiacea</taxon>
        <taxon>Phlebobranchia</taxon>
        <taxon>Cionidae</taxon>
        <taxon>Ciona</taxon>
    </lineage>
</organism>
<proteinExistence type="inferred from homology"/>
<evidence type="ECO:0000256" key="3">
    <source>
        <dbReference type="ARBA" id="ARBA00022525"/>
    </source>
</evidence>
<dbReference type="InterPro" id="IPR029052">
    <property type="entry name" value="Metallo-depent_PP-like"/>
</dbReference>
<evidence type="ECO:0000256" key="2">
    <source>
        <dbReference type="ARBA" id="ARBA00008234"/>
    </source>
</evidence>
<evidence type="ECO:0000256" key="10">
    <source>
        <dbReference type="PIRNR" id="PIRNR036767"/>
    </source>
</evidence>
<dbReference type="Gene3D" id="3.60.21.10">
    <property type="match status" value="1"/>
</dbReference>
<dbReference type="GO" id="GO:0006685">
    <property type="term" value="P:sphingomyelin catabolic process"/>
    <property type="evidence" value="ECO:0007669"/>
    <property type="project" value="InterPro"/>
</dbReference>
<dbReference type="InterPro" id="IPR045473">
    <property type="entry name" value="ASM_C"/>
</dbReference>
<keyword evidence="5" id="KW-0732">Signal</keyword>
<evidence type="ECO:0000259" key="13">
    <source>
        <dbReference type="Pfam" id="PF19272"/>
    </source>
</evidence>
<keyword evidence="4 10" id="KW-0479">Metal-binding</keyword>
<evidence type="ECO:0000256" key="6">
    <source>
        <dbReference type="ARBA" id="ARBA00022801"/>
    </source>
</evidence>
<dbReference type="PANTHER" id="PTHR10340">
    <property type="entry name" value="SPHINGOMYELIN PHOSPHODIESTERASE"/>
    <property type="match status" value="1"/>
</dbReference>
<feature type="binding site" evidence="11">
    <location>
        <position position="137"/>
    </location>
    <ligand>
        <name>Zn(2+)</name>
        <dbReference type="ChEBI" id="CHEBI:29105"/>
        <label>2</label>
    </ligand>
</feature>
<dbReference type="GO" id="GO:0005615">
    <property type="term" value="C:extracellular space"/>
    <property type="evidence" value="ECO:0007669"/>
    <property type="project" value="UniProtKB-UniRule"/>
</dbReference>
<feature type="binding site" evidence="11">
    <location>
        <position position="281"/>
    </location>
    <ligand>
        <name>Zn(2+)</name>
        <dbReference type="ChEBI" id="CHEBI:29105"/>
        <label>1</label>
    </ligand>
</feature>
<evidence type="ECO:0000256" key="4">
    <source>
        <dbReference type="ARBA" id="ARBA00022723"/>
    </source>
</evidence>
<evidence type="ECO:0000256" key="11">
    <source>
        <dbReference type="PIRSR" id="PIRSR036767-51"/>
    </source>
</evidence>
<reference evidence="15" key="1">
    <citation type="submission" date="2003-08" db="EMBL/GenBank/DDBJ databases">
        <authorList>
            <person name="Birren B."/>
            <person name="Nusbaum C."/>
            <person name="Abebe A."/>
            <person name="Abouelleil A."/>
            <person name="Adekoya E."/>
            <person name="Ait-zahra M."/>
            <person name="Allen N."/>
            <person name="Allen T."/>
            <person name="An P."/>
            <person name="Anderson M."/>
            <person name="Anderson S."/>
            <person name="Arachchi H."/>
            <person name="Armbruster J."/>
            <person name="Bachantsang P."/>
            <person name="Baldwin J."/>
            <person name="Barry A."/>
            <person name="Bayul T."/>
            <person name="Blitshsteyn B."/>
            <person name="Bloom T."/>
            <person name="Blye J."/>
            <person name="Boguslavskiy L."/>
            <person name="Borowsky M."/>
            <person name="Boukhgalter B."/>
            <person name="Brunache A."/>
            <person name="Butler J."/>
            <person name="Calixte N."/>
            <person name="Calvo S."/>
            <person name="Camarata J."/>
            <person name="Campo K."/>
            <person name="Chang J."/>
            <person name="Cheshatsang Y."/>
            <person name="Citroen M."/>
            <person name="Collymore A."/>
            <person name="Considine T."/>
            <person name="Cook A."/>
            <person name="Cooke P."/>
            <person name="Corum B."/>
            <person name="Cuomo C."/>
            <person name="David R."/>
            <person name="Dawoe T."/>
            <person name="Degray S."/>
            <person name="Dodge S."/>
            <person name="Dooley K."/>
            <person name="Dorje P."/>
            <person name="Dorjee K."/>
            <person name="Dorris L."/>
            <person name="Duffey N."/>
            <person name="Dupes A."/>
            <person name="Elkins T."/>
            <person name="Engels R."/>
            <person name="Erickson J."/>
            <person name="Farina A."/>
            <person name="Faro S."/>
            <person name="Ferreira P."/>
            <person name="Fischer H."/>
            <person name="Fitzgerald M."/>
            <person name="Foley K."/>
            <person name="Gage D."/>
            <person name="Galagan J."/>
            <person name="Gearin G."/>
            <person name="Gnerre S."/>
            <person name="Gnirke A."/>
            <person name="Goyette A."/>
            <person name="Graham J."/>
            <person name="Grandbois E."/>
            <person name="Gyaltsen K."/>
            <person name="Hafez N."/>
            <person name="Hagopian D."/>
            <person name="Hagos B."/>
            <person name="Hall J."/>
            <person name="Hatcher B."/>
            <person name="Heller A."/>
            <person name="Higgins H."/>
            <person name="Honan T."/>
            <person name="Horn A."/>
            <person name="Houde N."/>
            <person name="Hughes L."/>
            <person name="Hulme W."/>
            <person name="Husby E."/>
            <person name="Iliev I."/>
            <person name="Jaffe D."/>
            <person name="Jones C."/>
            <person name="Kamal M."/>
            <person name="Kamat A."/>
            <person name="Kamvysselis M."/>
            <person name="Karlsson E."/>
            <person name="Kells C."/>
            <person name="Kieu A."/>
            <person name="Kisner P."/>
            <person name="Kodira C."/>
            <person name="Kulbokas E."/>
            <person name="Labutti K."/>
            <person name="Lama D."/>
            <person name="Landers T."/>
            <person name="Leger J."/>
            <person name="Levine S."/>
            <person name="Lewis D."/>
            <person name="Lewis T."/>
            <person name="Lindblad-toh K."/>
            <person name="Liu X."/>
            <person name="Lokyitsang T."/>
            <person name="Lokyitsang Y."/>
            <person name="Lucien O."/>
            <person name="Lui A."/>
            <person name="Ma L.J."/>
            <person name="Mabbitt R."/>
            <person name="Macdonald J."/>
            <person name="Maclean C."/>
            <person name="Major J."/>
            <person name="Manning J."/>
            <person name="Marabella R."/>
            <person name="Maru K."/>
            <person name="Matthews C."/>
            <person name="Mauceli E."/>
            <person name="Mccarthy M."/>
            <person name="Mcdonough S."/>
            <person name="Mcghee T."/>
            <person name="Meldrim J."/>
            <person name="Meneus L."/>
            <person name="Mesirov J."/>
            <person name="Mihalev A."/>
            <person name="Mihova T."/>
            <person name="Mikkelsen T."/>
            <person name="Mlenga V."/>
            <person name="Moru K."/>
            <person name="Mozes J."/>
            <person name="Mulrain L."/>
            <person name="Munson G."/>
            <person name="Naylor J."/>
            <person name="Newes C."/>
            <person name="Nguyen C."/>
            <person name="Nguyen N."/>
            <person name="Nguyen T."/>
            <person name="Nicol R."/>
            <person name="Nielsen C."/>
            <person name="Nizzari M."/>
            <person name="Norbu C."/>
            <person name="Norbu N."/>
            <person name="O'donnell P."/>
            <person name="Okoawo O."/>
            <person name="O'leary S."/>
            <person name="Omotosho B."/>
            <person name="O'neill K."/>
            <person name="Osman S."/>
            <person name="Parker S."/>
            <person name="Perrin D."/>
            <person name="Phunkhang P."/>
            <person name="Piqani B."/>
            <person name="Purcell S."/>
            <person name="Rachupka T."/>
            <person name="Ramasamy U."/>
            <person name="Rameau R."/>
            <person name="Ray V."/>
            <person name="Raymond C."/>
            <person name="Retta R."/>
            <person name="Richardson S."/>
            <person name="Rise C."/>
            <person name="Rodriguez J."/>
            <person name="Rogers J."/>
            <person name="Rogov P."/>
            <person name="Rutman M."/>
            <person name="Schupbach R."/>
            <person name="Seaman C."/>
            <person name="Settipalli S."/>
            <person name="Sharpe T."/>
            <person name="Sheridan J."/>
            <person name="Sherpa N."/>
            <person name="Shi J."/>
            <person name="Smirnov S."/>
            <person name="Smith C."/>
            <person name="Sougnez C."/>
            <person name="Spencer B."/>
            <person name="Stalker J."/>
            <person name="Stange-thomann N."/>
            <person name="Stavropoulos S."/>
            <person name="Stetson K."/>
            <person name="Stone C."/>
            <person name="Stone S."/>
            <person name="Stubbs M."/>
            <person name="Talamas J."/>
            <person name="Tchuinga P."/>
            <person name="Tenzing P."/>
            <person name="Tesfaye S."/>
            <person name="Theodore J."/>
            <person name="Thoulutsang Y."/>
            <person name="Topham K."/>
            <person name="Towey S."/>
            <person name="Tsamla T."/>
            <person name="Tsomo N."/>
            <person name="Vallee D."/>
            <person name="Vassiliev H."/>
            <person name="Venkataraman V."/>
            <person name="Vinson J."/>
            <person name="Vo A."/>
            <person name="Wade C."/>
            <person name="Wang S."/>
            <person name="Wangchuk T."/>
            <person name="Wangdi T."/>
            <person name="Whittaker C."/>
            <person name="Wilkinson J."/>
            <person name="Wu Y."/>
            <person name="Wyman D."/>
            <person name="Yadav S."/>
            <person name="Yang S."/>
            <person name="Yang X."/>
            <person name="Yeager S."/>
            <person name="Yee E."/>
            <person name="Young G."/>
            <person name="Zainoun J."/>
            <person name="Zembeck L."/>
            <person name="Zimmer A."/>
            <person name="Zody M."/>
            <person name="Lander E."/>
        </authorList>
    </citation>
    <scope>NUCLEOTIDE SEQUENCE [LARGE SCALE GENOMIC DNA]</scope>
</reference>
<dbReference type="GO" id="GO:0016020">
    <property type="term" value="C:membrane"/>
    <property type="evidence" value="ECO:0007669"/>
    <property type="project" value="GOC"/>
</dbReference>
<comment type="subcellular location">
    <subcellularLocation>
        <location evidence="1">Secreted</location>
    </subcellularLocation>
</comment>
<dbReference type="PIRSF" id="PIRSF036767">
    <property type="entry name" value="ASM-like_PDE"/>
    <property type="match status" value="1"/>
</dbReference>
<sequence>EMKLRLVLQCALISIASSNVGRFWQITDLHLDFHYDRLETDTKKVCPSTYGFEALEPGVWGDYKCDSTWKLINSSIHAMRDIEANPDFILWTGDDTLHTTDEDRFLGEAKVVETIKNITDLIQQVFPQTKVFSALGNHDYQPKNNMPPGPSEILTEIAQIWRPWMTEDAFQLFNITGYYADDTTGNSLLKVIVLNTNLWDNYNDHISGEGDPSGQFSWLRSQLEGARRSGKKVYIIGHISPGFFELYENEFYLHENYISNYIAIVQEYYDVISGQFFAHNHMDSYRMFYNKDKQPISVLFLAPGVTPRVGTREGSVNPGIRLFQYNRTNMQIKNYDQYYFNLAAANKHPIEAEWTLEYSSSTGFEISDLSPTSMHLLLERMKKADLGCDPTTHGCENNRLFQRYVRFHSVSYDYSSCNDTCHRNHICAIQDVDVALHGRCI</sequence>
<dbReference type="eggNOG" id="KOG3770">
    <property type="taxonomic scope" value="Eukaryota"/>
</dbReference>
<dbReference type="STRING" id="51511.ENSCSAVP00000009912"/>
<keyword evidence="15" id="KW-1185">Reference proteome</keyword>
<reference evidence="14" key="3">
    <citation type="submission" date="2025-09" db="UniProtKB">
        <authorList>
            <consortium name="Ensembl"/>
        </authorList>
    </citation>
    <scope>IDENTIFICATION</scope>
</reference>
<evidence type="ECO:0000259" key="12">
    <source>
        <dbReference type="Pfam" id="PF00149"/>
    </source>
</evidence>
<feature type="domain" description="Calcineurin-like phosphoesterase" evidence="12">
    <location>
        <begin position="22"/>
        <end position="281"/>
    </location>
</feature>
<dbReference type="OMA" id="HVIVLHT"/>
<accession>H2YX51</accession>
<dbReference type="InterPro" id="IPR041805">
    <property type="entry name" value="ASMase/PPN1_MPP"/>
</dbReference>
<comment type="cofactor">
    <cofactor evidence="11">
        <name>Zn(2+)</name>
        <dbReference type="ChEBI" id="CHEBI:29105"/>
    </cofactor>
    <text evidence="11">Binds 2 Zn(2+) per subunit.</text>
</comment>
<dbReference type="CDD" id="cd00842">
    <property type="entry name" value="MPP_ASMase"/>
    <property type="match status" value="1"/>
</dbReference>
<keyword evidence="7 10" id="KW-0862">Zinc</keyword>
<dbReference type="Proteomes" id="UP000007875">
    <property type="component" value="Unassembled WGS sequence"/>
</dbReference>
<comment type="similarity">
    <text evidence="2 10">Belongs to the acid sphingomyelinase family.</text>
</comment>
<dbReference type="InParanoid" id="H2YX51"/>
<reference evidence="14" key="2">
    <citation type="submission" date="2025-08" db="UniProtKB">
        <authorList>
            <consortium name="Ensembl"/>
        </authorList>
    </citation>
    <scope>IDENTIFICATION</scope>
</reference>
<dbReference type="Ensembl" id="ENSCSAVT00000010032.1">
    <property type="protein sequence ID" value="ENSCSAVP00000009912.1"/>
    <property type="gene ID" value="ENSCSAVG00000005829.1"/>
</dbReference>
<evidence type="ECO:0000256" key="5">
    <source>
        <dbReference type="ARBA" id="ARBA00022729"/>
    </source>
</evidence>
<feature type="binding site" evidence="11">
    <location>
        <position position="279"/>
    </location>
    <ligand>
        <name>Zn(2+)</name>
        <dbReference type="ChEBI" id="CHEBI:29105"/>
        <label>2</label>
    </ligand>
</feature>
<dbReference type="InterPro" id="IPR017064">
    <property type="entry name" value="ASM-like_Pdiesterase_prd"/>
</dbReference>
<evidence type="ECO:0000256" key="7">
    <source>
        <dbReference type="ARBA" id="ARBA00022833"/>
    </source>
</evidence>
<keyword evidence="9" id="KW-0325">Glycoprotein</keyword>
<feature type="domain" description="Sphingomyelin phosphodiesterase C-terminal" evidence="13">
    <location>
        <begin position="294"/>
        <end position="441"/>
    </location>
</feature>
<protein>
    <recommendedName>
        <fullName evidence="10">Sphingomyelinase phosphodiesterase</fullName>
    </recommendedName>
</protein>
<evidence type="ECO:0000256" key="9">
    <source>
        <dbReference type="ARBA" id="ARBA00023180"/>
    </source>
</evidence>
<evidence type="ECO:0000313" key="14">
    <source>
        <dbReference type="Ensembl" id="ENSCSAVP00000009912.1"/>
    </source>
</evidence>
<evidence type="ECO:0000313" key="15">
    <source>
        <dbReference type="Proteomes" id="UP000007875"/>
    </source>
</evidence>
<feature type="binding site" evidence="11">
    <location>
        <position position="238"/>
    </location>
    <ligand>
        <name>Zn(2+)</name>
        <dbReference type="ChEBI" id="CHEBI:29105"/>
        <label>2</label>
    </ligand>
</feature>
<dbReference type="HOGENOM" id="CLU_014743_0_2_1"/>
<dbReference type="PANTHER" id="PTHR10340:SF57">
    <property type="entry name" value="METALLOPHOS DOMAIN-CONTAINING PROTEIN"/>
    <property type="match status" value="1"/>
</dbReference>
<feature type="binding site" evidence="11">
    <location>
        <position position="94"/>
    </location>
    <ligand>
        <name>Zn(2+)</name>
        <dbReference type="ChEBI" id="CHEBI:29105"/>
        <label>2</label>
    </ligand>
</feature>
<dbReference type="GO" id="GO:0004767">
    <property type="term" value="F:sphingomyelin phosphodiesterase activity"/>
    <property type="evidence" value="ECO:0007669"/>
    <property type="project" value="InterPro"/>
</dbReference>
<feature type="binding site" evidence="11">
    <location>
        <position position="28"/>
    </location>
    <ligand>
        <name>Zn(2+)</name>
        <dbReference type="ChEBI" id="CHEBI:29105"/>
        <label>1</label>
    </ligand>
</feature>
<keyword evidence="8" id="KW-1015">Disulfide bond</keyword>
<feature type="binding site" evidence="11">
    <location>
        <position position="94"/>
    </location>
    <ligand>
        <name>Zn(2+)</name>
        <dbReference type="ChEBI" id="CHEBI:29105"/>
        <label>1</label>
    </ligand>
</feature>
<dbReference type="Pfam" id="PF00149">
    <property type="entry name" value="Metallophos"/>
    <property type="match status" value="1"/>
</dbReference>
<keyword evidence="3 10" id="KW-0964">Secreted</keyword>
<dbReference type="GeneTree" id="ENSGT00950000183182"/>
<evidence type="ECO:0000256" key="1">
    <source>
        <dbReference type="ARBA" id="ARBA00004613"/>
    </source>
</evidence>
<dbReference type="SUPFAM" id="SSF56300">
    <property type="entry name" value="Metallo-dependent phosphatases"/>
    <property type="match status" value="1"/>
</dbReference>
<evidence type="ECO:0000256" key="8">
    <source>
        <dbReference type="ARBA" id="ARBA00023157"/>
    </source>
</evidence>
<dbReference type="Pfam" id="PF19272">
    <property type="entry name" value="ASMase_C"/>
    <property type="match status" value="1"/>
</dbReference>
<dbReference type="AlphaFoldDB" id="H2YX51"/>
<feature type="binding site" evidence="11">
    <location>
        <position position="30"/>
    </location>
    <ligand>
        <name>Zn(2+)</name>
        <dbReference type="ChEBI" id="CHEBI:29105"/>
        <label>1</label>
    </ligand>
</feature>
<dbReference type="GO" id="GO:0046872">
    <property type="term" value="F:metal ion binding"/>
    <property type="evidence" value="ECO:0007669"/>
    <property type="project" value="UniProtKB-KW"/>
</dbReference>
<keyword evidence="6 10" id="KW-0378">Hydrolase</keyword>
<name>H2YX51_CIOSA</name>
<dbReference type="InterPro" id="IPR004843">
    <property type="entry name" value="Calcineurin-like_PHP"/>
</dbReference>